<evidence type="ECO:0000313" key="16">
    <source>
        <dbReference type="Proteomes" id="UP001320876"/>
    </source>
</evidence>
<evidence type="ECO:0000256" key="4">
    <source>
        <dbReference type="ARBA" id="ARBA00012076"/>
    </source>
</evidence>
<evidence type="ECO:0000313" key="15">
    <source>
        <dbReference type="EMBL" id="MCW1921648.1"/>
    </source>
</evidence>
<dbReference type="SUPFAM" id="SSF51735">
    <property type="entry name" value="NAD(P)-binding Rossmann-fold domains"/>
    <property type="match status" value="1"/>
</dbReference>
<dbReference type="Pfam" id="PF00725">
    <property type="entry name" value="3HCDH"/>
    <property type="match status" value="1"/>
</dbReference>
<evidence type="ECO:0000256" key="8">
    <source>
        <dbReference type="ARBA" id="ARBA00023027"/>
    </source>
</evidence>
<comment type="similarity">
    <text evidence="2">In the central section; belongs to the 3-hydroxyacyl-CoA dehydrogenase family.</text>
</comment>
<gene>
    <name evidence="15" type="ORF">OKA05_03730</name>
</gene>
<dbReference type="Gene3D" id="3.90.226.10">
    <property type="entry name" value="2-enoyl-CoA Hydratase, Chain A, domain 1"/>
    <property type="match status" value="1"/>
</dbReference>
<dbReference type="PROSITE" id="PS00067">
    <property type="entry name" value="3HCDH"/>
    <property type="match status" value="1"/>
</dbReference>
<evidence type="ECO:0000256" key="10">
    <source>
        <dbReference type="ARBA" id="ARBA00023239"/>
    </source>
</evidence>
<comment type="caution">
    <text evidence="15">The sequence shown here is derived from an EMBL/GenBank/DDBJ whole genome shotgun (WGS) entry which is preliminary data.</text>
</comment>
<evidence type="ECO:0000259" key="14">
    <source>
        <dbReference type="Pfam" id="PF02737"/>
    </source>
</evidence>
<dbReference type="InterPro" id="IPR008927">
    <property type="entry name" value="6-PGluconate_DH-like_C_sf"/>
</dbReference>
<evidence type="ECO:0000256" key="6">
    <source>
        <dbReference type="ARBA" id="ARBA00022963"/>
    </source>
</evidence>
<accession>A0ABT3GEE9</accession>
<evidence type="ECO:0000256" key="7">
    <source>
        <dbReference type="ARBA" id="ARBA00023002"/>
    </source>
</evidence>
<sequence>MNHLHFQLNGTHGVLTFDREGSSANLFDRPALVELNDKLDALSAHPELTGLILRSAKPSIFIAGADLNVLSSLQGDELRDLIELGQATFQKLARLPYVTIAAIHGACVGGGCELALACDWRVASDASATKIGLPETNLGILPAWGGTTRLPRLIGLPAALSIILGGKVLAAGAAKAKGLVDAVVPRENLEAHALTFLGRGKRRPKSFFHLHNPLSVAIIGAKARASLRAKTRGLYPGPEAALDVALASCSGPLEEGFRREREAILKLAPRPETRQLLRLFFLQERAKKHRVVSAEPRKIDRCAVIGSGVMGAGIAYWLSTRGHDVILRDLDDDALARCMKSIAKNYDESRSRRIFTPTAAARGLDRIHPSAVAVPLDRCDLVIEAAVERLDIKQKVFAELSSRTRPDTILATNTSALPIHELTGVVRNPERLVGLHFFNPVHRMPLVEVVRTTTTSDATLATAVAFVRSLGKLPVVVRDSPGFLVNRILMPYLVEAAKIFERGGDPKVIDDAMLDFGMPMGPLRLLDEVGLDVSAHVARTLADAFPDRMGVPGLLAKLIEQGQLGRKSGAGFYTYNHNETAPNPAALALRTGSEPAPADVAAQLAHAMSEEARLCLDEGIAETADDIDLAMVLGTGYAPFRGGPLQNELKHPV</sequence>
<dbReference type="EC" id="4.2.1.17" evidence="4"/>
<dbReference type="InterPro" id="IPR006176">
    <property type="entry name" value="3-OHacyl-CoA_DH_NAD-bd"/>
</dbReference>
<evidence type="ECO:0000256" key="2">
    <source>
        <dbReference type="ARBA" id="ARBA00007005"/>
    </source>
</evidence>
<dbReference type="Pfam" id="PF00378">
    <property type="entry name" value="ECH_1"/>
    <property type="match status" value="1"/>
</dbReference>
<dbReference type="SUPFAM" id="SSF52096">
    <property type="entry name" value="ClpP/crotonase"/>
    <property type="match status" value="1"/>
</dbReference>
<keyword evidence="10" id="KW-0456">Lyase</keyword>
<dbReference type="Gene3D" id="1.10.1040.50">
    <property type="match status" value="1"/>
</dbReference>
<evidence type="ECO:0000256" key="9">
    <source>
        <dbReference type="ARBA" id="ARBA00023098"/>
    </source>
</evidence>
<evidence type="ECO:0000256" key="3">
    <source>
        <dbReference type="ARBA" id="ARBA00008750"/>
    </source>
</evidence>
<dbReference type="SUPFAM" id="SSF48179">
    <property type="entry name" value="6-phosphogluconate dehydrogenase C-terminal domain-like"/>
    <property type="match status" value="2"/>
</dbReference>
<dbReference type="InterPro" id="IPR050136">
    <property type="entry name" value="FA_oxidation_alpha_subunit"/>
</dbReference>
<proteinExistence type="inferred from homology"/>
<dbReference type="InterPro" id="IPR029045">
    <property type="entry name" value="ClpP/crotonase-like_dom_sf"/>
</dbReference>
<keyword evidence="9" id="KW-0443">Lipid metabolism</keyword>
<keyword evidence="6" id="KW-0442">Lipid degradation</keyword>
<dbReference type="CDD" id="cd06558">
    <property type="entry name" value="crotonase-like"/>
    <property type="match status" value="1"/>
</dbReference>
<feature type="domain" description="3-hydroxyacyl-CoA dehydrogenase NAD binding" evidence="14">
    <location>
        <begin position="302"/>
        <end position="479"/>
    </location>
</feature>
<dbReference type="InterPro" id="IPR006180">
    <property type="entry name" value="3-OHacyl-CoA_DH_CS"/>
</dbReference>
<dbReference type="Proteomes" id="UP001320876">
    <property type="component" value="Unassembled WGS sequence"/>
</dbReference>
<keyword evidence="7" id="KW-0560">Oxidoreductase</keyword>
<evidence type="ECO:0000259" key="13">
    <source>
        <dbReference type="Pfam" id="PF00725"/>
    </source>
</evidence>
<keyword evidence="11" id="KW-0511">Multifunctional enzyme</keyword>
<evidence type="ECO:0000256" key="1">
    <source>
        <dbReference type="ARBA" id="ARBA00005005"/>
    </source>
</evidence>
<evidence type="ECO:0000256" key="5">
    <source>
        <dbReference type="ARBA" id="ARBA00022832"/>
    </source>
</evidence>
<organism evidence="15 16">
    <name type="scientific">Luteolibacter arcticus</name>
    <dbReference type="NCBI Taxonomy" id="1581411"/>
    <lineage>
        <taxon>Bacteria</taxon>
        <taxon>Pseudomonadati</taxon>
        <taxon>Verrucomicrobiota</taxon>
        <taxon>Verrucomicrobiia</taxon>
        <taxon>Verrucomicrobiales</taxon>
        <taxon>Verrucomicrobiaceae</taxon>
        <taxon>Luteolibacter</taxon>
    </lineage>
</organism>
<comment type="catalytic activity">
    <reaction evidence="12">
        <text>a (3S)-3-hydroxyacyl-CoA + NAD(+) = a 3-oxoacyl-CoA + NADH + H(+)</text>
        <dbReference type="Rhea" id="RHEA:22432"/>
        <dbReference type="ChEBI" id="CHEBI:15378"/>
        <dbReference type="ChEBI" id="CHEBI:57318"/>
        <dbReference type="ChEBI" id="CHEBI:57540"/>
        <dbReference type="ChEBI" id="CHEBI:57945"/>
        <dbReference type="ChEBI" id="CHEBI:90726"/>
        <dbReference type="EC" id="1.1.1.35"/>
    </reaction>
</comment>
<dbReference type="PANTHER" id="PTHR43612:SF3">
    <property type="entry name" value="TRIFUNCTIONAL ENZYME SUBUNIT ALPHA, MITOCHONDRIAL"/>
    <property type="match status" value="1"/>
</dbReference>
<keyword evidence="5" id="KW-0276">Fatty acid metabolism</keyword>
<dbReference type="Gene3D" id="3.40.50.720">
    <property type="entry name" value="NAD(P)-binding Rossmann-like Domain"/>
    <property type="match status" value="1"/>
</dbReference>
<evidence type="ECO:0000256" key="12">
    <source>
        <dbReference type="ARBA" id="ARBA00049556"/>
    </source>
</evidence>
<dbReference type="EMBL" id="JAPDDT010000001">
    <property type="protein sequence ID" value="MCW1921648.1"/>
    <property type="molecule type" value="Genomic_DNA"/>
</dbReference>
<keyword evidence="16" id="KW-1185">Reference proteome</keyword>
<reference evidence="15 16" key="1">
    <citation type="submission" date="2022-10" db="EMBL/GenBank/DDBJ databases">
        <title>Luteolibacter arcticus strain CCTCC AB 2014275, whole genome shotgun sequencing project.</title>
        <authorList>
            <person name="Zhao G."/>
            <person name="Shen L."/>
        </authorList>
    </citation>
    <scope>NUCLEOTIDE SEQUENCE [LARGE SCALE GENOMIC DNA]</scope>
    <source>
        <strain evidence="15 16">CCTCC AB 2014275</strain>
    </source>
</reference>
<dbReference type="InterPro" id="IPR006108">
    <property type="entry name" value="3HC_DH_C"/>
</dbReference>
<comment type="similarity">
    <text evidence="3">In the N-terminal section; belongs to the enoyl-CoA hydratase/isomerase family.</text>
</comment>
<name>A0ABT3GEE9_9BACT</name>
<dbReference type="Pfam" id="PF02737">
    <property type="entry name" value="3HCDH_N"/>
    <property type="match status" value="1"/>
</dbReference>
<keyword evidence="8" id="KW-0520">NAD</keyword>
<dbReference type="PANTHER" id="PTHR43612">
    <property type="entry name" value="TRIFUNCTIONAL ENZYME SUBUNIT ALPHA"/>
    <property type="match status" value="1"/>
</dbReference>
<dbReference type="InterPro" id="IPR036291">
    <property type="entry name" value="NAD(P)-bd_dom_sf"/>
</dbReference>
<protein>
    <recommendedName>
        <fullName evidence="4">enoyl-CoA hydratase</fullName>
        <ecNumber evidence="4">4.2.1.17</ecNumber>
    </recommendedName>
</protein>
<evidence type="ECO:0000256" key="11">
    <source>
        <dbReference type="ARBA" id="ARBA00023268"/>
    </source>
</evidence>
<dbReference type="RefSeq" id="WP_264485757.1">
    <property type="nucleotide sequence ID" value="NZ_JAPDDT010000001.1"/>
</dbReference>
<dbReference type="InterPro" id="IPR001753">
    <property type="entry name" value="Enoyl-CoA_hydra/iso"/>
</dbReference>
<comment type="pathway">
    <text evidence="1">Lipid metabolism; fatty acid beta-oxidation.</text>
</comment>
<feature type="domain" description="3-hydroxyacyl-CoA dehydrogenase C-terminal" evidence="13">
    <location>
        <begin position="482"/>
        <end position="575"/>
    </location>
</feature>